<comment type="caution">
    <text evidence="2">The sequence shown here is derived from an EMBL/GenBank/DDBJ whole genome shotgun (WGS) entry which is preliminary data.</text>
</comment>
<evidence type="ECO:0000259" key="1">
    <source>
        <dbReference type="PROSITE" id="PS50943"/>
    </source>
</evidence>
<sequence>MKYFPMINKDKTEKRLELLMKWNHLQPKDLQIYLGLACVQTVYRWIKGINIPSVDHLYALSRLFQVNIDDMLVGNGDIVSTSIQHKTAFRFMMYYTQLKDAA</sequence>
<dbReference type="AlphaFoldDB" id="A0A426DNV9"/>
<dbReference type="InterPro" id="IPR010982">
    <property type="entry name" value="Lambda_DNA-bd_dom_sf"/>
</dbReference>
<dbReference type="SUPFAM" id="SSF47413">
    <property type="entry name" value="lambda repressor-like DNA-binding domains"/>
    <property type="match status" value="1"/>
</dbReference>
<protein>
    <submittedName>
        <fullName evidence="2">XRE family transcriptional regulator</fullName>
    </submittedName>
</protein>
<dbReference type="PROSITE" id="PS50943">
    <property type="entry name" value="HTH_CROC1"/>
    <property type="match status" value="1"/>
</dbReference>
<dbReference type="CDD" id="cd00093">
    <property type="entry name" value="HTH_XRE"/>
    <property type="match status" value="1"/>
</dbReference>
<gene>
    <name evidence="2" type="ORF">EBB54_26255</name>
</gene>
<dbReference type="Gene3D" id="1.10.260.40">
    <property type="entry name" value="lambda repressor-like DNA-binding domains"/>
    <property type="match status" value="1"/>
</dbReference>
<dbReference type="GO" id="GO:0003677">
    <property type="term" value="F:DNA binding"/>
    <property type="evidence" value="ECO:0007669"/>
    <property type="project" value="InterPro"/>
</dbReference>
<dbReference type="EMBL" id="RHJS01000002">
    <property type="protein sequence ID" value="RRK34448.1"/>
    <property type="molecule type" value="Genomic_DNA"/>
</dbReference>
<name>A0A426DNV9_9FIRM</name>
<dbReference type="Proteomes" id="UP000274920">
    <property type="component" value="Unassembled WGS sequence"/>
</dbReference>
<dbReference type="InterPro" id="IPR001387">
    <property type="entry name" value="Cro/C1-type_HTH"/>
</dbReference>
<accession>A0A426DNV9</accession>
<feature type="domain" description="HTH cro/C1-type" evidence="1">
    <location>
        <begin position="39"/>
        <end position="71"/>
    </location>
</feature>
<proteinExistence type="predicted"/>
<evidence type="ECO:0000313" key="2">
    <source>
        <dbReference type="EMBL" id="RRK34448.1"/>
    </source>
</evidence>
<keyword evidence="3" id="KW-1185">Reference proteome</keyword>
<evidence type="ECO:0000313" key="3">
    <source>
        <dbReference type="Proteomes" id="UP000274920"/>
    </source>
</evidence>
<dbReference type="Pfam" id="PF01381">
    <property type="entry name" value="HTH_3"/>
    <property type="match status" value="1"/>
</dbReference>
<organism evidence="2 3">
    <name type="scientific">Schaedlerella arabinosiphila</name>
    <dbReference type="NCBI Taxonomy" id="2044587"/>
    <lineage>
        <taxon>Bacteria</taxon>
        <taxon>Bacillati</taxon>
        <taxon>Bacillota</taxon>
        <taxon>Clostridia</taxon>
        <taxon>Lachnospirales</taxon>
        <taxon>Lachnospiraceae</taxon>
        <taxon>Schaedlerella</taxon>
    </lineage>
</organism>
<reference evidence="2" key="1">
    <citation type="submission" date="2018-10" db="EMBL/GenBank/DDBJ databases">
        <title>Schaedlerella arabinophila gen. nov. sp. nov., isolated from the mouse intestinal tract and comparative analysis with the genome of the closely related altered Schaedler flora strain ASF502.</title>
        <authorList>
            <person name="Miyake S."/>
            <person name="Soh M."/>
            <person name="Seedorf H."/>
        </authorList>
    </citation>
    <scope>NUCLEOTIDE SEQUENCE [LARGE SCALE GENOMIC DNA]</scope>
    <source>
        <strain evidence="2">DSM 106076</strain>
    </source>
</reference>